<gene>
    <name evidence="1" type="primary">84</name>
    <name evidence="1" type="ORF">SEA_TWOPEAT_84</name>
</gene>
<name>A0AAU8GQJ9_9CAUD</name>
<organism evidence="1">
    <name type="scientific">Mycobacterium phage TwoPeat</name>
    <dbReference type="NCBI Taxonomy" id="3158882"/>
    <lineage>
        <taxon>Viruses</taxon>
        <taxon>Duplodnaviria</taxon>
        <taxon>Heunggongvirae</taxon>
        <taxon>Uroviricota</taxon>
        <taxon>Caudoviricetes</taxon>
    </lineage>
</organism>
<protein>
    <submittedName>
        <fullName evidence="1">Uncharacterized protein</fullName>
    </submittedName>
</protein>
<sequence length="62" mass="6962">MHVVGNFSGVAQAREAMGIDWMTRDELRESIPPAYTEFIGQHLMSYLVENQPGNSFGYPLDS</sequence>
<evidence type="ECO:0000313" key="1">
    <source>
        <dbReference type="EMBL" id="XCH44212.1"/>
    </source>
</evidence>
<reference evidence="1" key="1">
    <citation type="submission" date="2024-05" db="EMBL/GenBank/DDBJ databases">
        <authorList>
            <person name="Angeles D.G."/>
            <person name="Arvik A.J."/>
            <person name="Ashton K.E."/>
            <person name="Baker A.G."/>
            <person name="Benitez E."/>
            <person name="Boateng E.S."/>
            <person name="Bopp L.A."/>
            <person name="Canales M.Y."/>
            <person name="Cho C.S."/>
            <person name="Denby A.C."/>
            <person name="Ferrell L.E."/>
            <person name="Gates K.A."/>
            <person name="Goitom S."/>
            <person name="Griffith A.H."/>
            <person name="Hassan A.M."/>
            <person name="James S.C."/>
            <person name="Javed S.A."/>
            <person name="Jordan A.B."/>
            <person name="Kershner D.C."/>
            <person name="Kudva A.P."/>
            <person name="Liu S."/>
            <person name="Loosemore S.B."/>
            <person name="Lyle H.E."/>
            <person name="Mahmud R."/>
            <person name="Martey A."/>
            <person name="Martin B.S."/>
            <person name="Martin C.E."/>
            <person name="Martin G.J."/>
            <person name="McClellan E."/>
            <person name="Paladino M.R."/>
            <person name="Papa A.R."/>
            <person name="Perez K."/>
            <person name="Rhodes B.E."/>
            <person name="Riddervold E.J."/>
            <person name="Roudabush H."/>
            <person name="Ruiz I.A."/>
            <person name="Russell E.L."/>
            <person name="Sams C.E."/>
            <person name="Shin S."/>
            <person name="Smith G.L."/>
            <person name="Snowman J.L."/>
            <person name="Timberlake T."/>
            <person name="Tucker Z.R."/>
            <person name="Vashistha N."/>
            <person name="Voshell S.M."/>
            <person name="Vuppala S."/>
            <person name="Wallace A.L."/>
            <person name="Ko C."/>
            <person name="Russell D.A."/>
            <person name="Jacobs-Sera D."/>
            <person name="Hatfull G.F."/>
        </authorList>
    </citation>
    <scope>NUCLEOTIDE SEQUENCE</scope>
</reference>
<dbReference type="EMBL" id="PP758915">
    <property type="protein sequence ID" value="XCH44212.1"/>
    <property type="molecule type" value="Genomic_DNA"/>
</dbReference>
<proteinExistence type="predicted"/>
<accession>A0AAU8GQJ9</accession>